<dbReference type="RefSeq" id="WP_131446348.1">
    <property type="nucleotide sequence ID" value="NZ_SJZB01000029.1"/>
</dbReference>
<dbReference type="InterPro" id="IPR023214">
    <property type="entry name" value="HAD_sf"/>
</dbReference>
<dbReference type="InterPro" id="IPR050155">
    <property type="entry name" value="HAD-like_hydrolase_sf"/>
</dbReference>
<comment type="similarity">
    <text evidence="3">Belongs to the HAD-like hydrolase superfamily. CbbY/CbbZ/Gph/YieH family.</text>
</comment>
<dbReference type="SFLD" id="SFLDG01129">
    <property type="entry name" value="C1.5:_HAD__Beta-PGM__Phosphata"/>
    <property type="match status" value="1"/>
</dbReference>
<comment type="caution">
    <text evidence="6">The sequence shown here is derived from an EMBL/GenBank/DDBJ whole genome shotgun (WGS) entry which is preliminary data.</text>
</comment>
<reference evidence="6 7" key="1">
    <citation type="submission" date="2019-03" db="EMBL/GenBank/DDBJ databases">
        <title>Genome sequence of Thiobacillaceae bacterium LSR1, a sulfur-oxidizing bacterium isolated from freshwater sediment.</title>
        <authorList>
            <person name="Li S."/>
        </authorList>
    </citation>
    <scope>NUCLEOTIDE SEQUENCE [LARGE SCALE GENOMIC DNA]</scope>
    <source>
        <strain evidence="6 7">LSR1</strain>
    </source>
</reference>
<dbReference type="AlphaFoldDB" id="A0A4R1BDZ5"/>
<gene>
    <name evidence="6" type="ORF">EZJ19_07880</name>
</gene>
<dbReference type="EMBL" id="SJZB01000029">
    <property type="protein sequence ID" value="TCJ15218.1"/>
    <property type="molecule type" value="Genomic_DNA"/>
</dbReference>
<dbReference type="EC" id="3.1.3.18" evidence="4"/>
<proteinExistence type="inferred from homology"/>
<evidence type="ECO:0000313" key="7">
    <source>
        <dbReference type="Proteomes" id="UP000295443"/>
    </source>
</evidence>
<keyword evidence="6" id="KW-0378">Hydrolase</keyword>
<sequence>MKSCVLFDFDGVIINSEPVIKAAFTLSFRDIVGRGEPPVREYLSHMGDSFDRIMSKMSLPTQMYPVFRDYSTRLSNLIEVFPGISELLRELRSEGVATGLVTGKDRRRVDELIEVLGLPGFDAIVGGDEIENPKPHPQPLLRALDMLGVQAEQAWMIGDSPNDIVAARSAGVSSCAVTWGIGSRRELEDVKPDVLVSSPAELRSLLLKAAA</sequence>
<organism evidence="6 7">
    <name type="scientific">Parasulfuritortus cantonensis</name>
    <dbReference type="NCBI Taxonomy" id="2528202"/>
    <lineage>
        <taxon>Bacteria</taxon>
        <taxon>Pseudomonadati</taxon>
        <taxon>Pseudomonadota</taxon>
        <taxon>Betaproteobacteria</taxon>
        <taxon>Nitrosomonadales</taxon>
        <taxon>Thiobacillaceae</taxon>
        <taxon>Parasulfuritortus</taxon>
    </lineage>
</organism>
<comment type="pathway">
    <text evidence="2">Organic acid metabolism; glycolate biosynthesis; glycolate from 2-phosphoglycolate: step 1/1.</text>
</comment>
<name>A0A4R1BDZ5_9PROT</name>
<dbReference type="InterPro" id="IPR041492">
    <property type="entry name" value="HAD_2"/>
</dbReference>
<protein>
    <recommendedName>
        <fullName evidence="4">phosphoglycolate phosphatase</fullName>
        <ecNumber evidence="4">3.1.3.18</ecNumber>
    </recommendedName>
</protein>
<dbReference type="FunFam" id="3.40.50.1000:FF:000022">
    <property type="entry name" value="Phosphoglycolate phosphatase"/>
    <property type="match status" value="1"/>
</dbReference>
<dbReference type="Proteomes" id="UP000295443">
    <property type="component" value="Unassembled WGS sequence"/>
</dbReference>
<accession>A0A4R1BDZ5</accession>
<dbReference type="OrthoDB" id="9781367at2"/>
<evidence type="ECO:0000256" key="1">
    <source>
        <dbReference type="ARBA" id="ARBA00000830"/>
    </source>
</evidence>
<dbReference type="Gene3D" id="3.40.50.1000">
    <property type="entry name" value="HAD superfamily/HAD-like"/>
    <property type="match status" value="1"/>
</dbReference>
<evidence type="ECO:0000256" key="3">
    <source>
        <dbReference type="ARBA" id="ARBA00006171"/>
    </source>
</evidence>
<dbReference type="Pfam" id="PF13419">
    <property type="entry name" value="HAD_2"/>
    <property type="match status" value="1"/>
</dbReference>
<evidence type="ECO:0000256" key="4">
    <source>
        <dbReference type="ARBA" id="ARBA00013078"/>
    </source>
</evidence>
<dbReference type="GO" id="GO:0006281">
    <property type="term" value="P:DNA repair"/>
    <property type="evidence" value="ECO:0007669"/>
    <property type="project" value="TreeGrafter"/>
</dbReference>
<dbReference type="SFLD" id="SFLDS00003">
    <property type="entry name" value="Haloacid_Dehalogenase"/>
    <property type="match status" value="1"/>
</dbReference>
<evidence type="ECO:0000256" key="2">
    <source>
        <dbReference type="ARBA" id="ARBA00004818"/>
    </source>
</evidence>
<dbReference type="NCBIfam" id="TIGR01509">
    <property type="entry name" value="HAD-SF-IA-v3"/>
    <property type="match status" value="1"/>
</dbReference>
<evidence type="ECO:0000256" key="5">
    <source>
        <dbReference type="ARBA" id="ARBA00059247"/>
    </source>
</evidence>
<dbReference type="SFLD" id="SFLDG01135">
    <property type="entry name" value="C1.5.6:_HAD__Beta-PGM__Phospha"/>
    <property type="match status" value="1"/>
</dbReference>
<comment type="catalytic activity">
    <reaction evidence="1">
        <text>2-phosphoglycolate + H2O = glycolate + phosphate</text>
        <dbReference type="Rhea" id="RHEA:14369"/>
        <dbReference type="ChEBI" id="CHEBI:15377"/>
        <dbReference type="ChEBI" id="CHEBI:29805"/>
        <dbReference type="ChEBI" id="CHEBI:43474"/>
        <dbReference type="ChEBI" id="CHEBI:58033"/>
        <dbReference type="EC" id="3.1.3.18"/>
    </reaction>
</comment>
<dbReference type="GO" id="GO:0008967">
    <property type="term" value="F:phosphoglycolate phosphatase activity"/>
    <property type="evidence" value="ECO:0007669"/>
    <property type="project" value="UniProtKB-EC"/>
</dbReference>
<dbReference type="PANTHER" id="PTHR43434:SF1">
    <property type="entry name" value="PHOSPHOGLYCOLATE PHOSPHATASE"/>
    <property type="match status" value="1"/>
</dbReference>
<dbReference type="Gene3D" id="1.10.150.240">
    <property type="entry name" value="Putative phosphatase, domain 2"/>
    <property type="match status" value="1"/>
</dbReference>
<dbReference type="PANTHER" id="PTHR43434">
    <property type="entry name" value="PHOSPHOGLYCOLATE PHOSPHATASE"/>
    <property type="match status" value="1"/>
</dbReference>
<dbReference type="InterPro" id="IPR023198">
    <property type="entry name" value="PGP-like_dom2"/>
</dbReference>
<dbReference type="GO" id="GO:0005829">
    <property type="term" value="C:cytosol"/>
    <property type="evidence" value="ECO:0007669"/>
    <property type="project" value="TreeGrafter"/>
</dbReference>
<keyword evidence="7" id="KW-1185">Reference proteome</keyword>
<dbReference type="NCBIfam" id="TIGR01549">
    <property type="entry name" value="HAD-SF-IA-v1"/>
    <property type="match status" value="1"/>
</dbReference>
<dbReference type="InterPro" id="IPR006439">
    <property type="entry name" value="HAD-SF_hydro_IA"/>
</dbReference>
<comment type="function">
    <text evidence="5">Specifically catalyzes the dephosphorylation of 2-phosphoglycolate. Is involved in the dissimilation of the intracellular 2-phosphoglycolate formed during the DNA repair of 3'-phosphoglycolate ends, a major class of DNA lesions induced by oxidative stress.</text>
</comment>
<dbReference type="PRINTS" id="PR00413">
    <property type="entry name" value="HADHALOGNASE"/>
</dbReference>
<dbReference type="InterPro" id="IPR036412">
    <property type="entry name" value="HAD-like_sf"/>
</dbReference>
<dbReference type="SUPFAM" id="SSF56784">
    <property type="entry name" value="HAD-like"/>
    <property type="match status" value="1"/>
</dbReference>
<evidence type="ECO:0000313" key="6">
    <source>
        <dbReference type="EMBL" id="TCJ15218.1"/>
    </source>
</evidence>